<name>A0AAQ3RHF1_VIGMU</name>
<dbReference type="AlphaFoldDB" id="A0AAQ3RHF1"/>
<dbReference type="PANTHER" id="PTHR33257:SF46">
    <property type="entry name" value="OVATE FAMILY PROTEIN"/>
    <property type="match status" value="1"/>
</dbReference>
<sequence length="240" mass="26910">MSKLSNTTLQRPSNIVVQRPHRKEKDMVMFLDHDKPARDFSNLSNEAYHVESSSVPFVWESQPGTPKVRFKENSLPPLTPPPSYFQNATGKATPKVIKNKNSPKSSFLQTLFPKRPTRKDGAPSQTGSQNIWSYSSSSPSSSSSSSSLSFSSPRPTSYSVPSSPMIHPRKGVEDEDMYEVTSSSFCFGNARSRGCYSSIFKKNVKRVSDSAVKVALRPLKPEKKEEKELCFPQIFHIHYV</sequence>
<protein>
    <submittedName>
        <fullName evidence="2">Uncharacterized protein</fullName>
    </submittedName>
</protein>
<reference evidence="2 3" key="1">
    <citation type="journal article" date="2023" name="Life. Sci Alliance">
        <title>Evolutionary insights into 3D genome organization and epigenetic landscape of Vigna mungo.</title>
        <authorList>
            <person name="Junaid A."/>
            <person name="Singh B."/>
            <person name="Bhatia S."/>
        </authorList>
    </citation>
    <scope>NUCLEOTIDE SEQUENCE [LARGE SCALE GENOMIC DNA]</scope>
    <source>
        <strain evidence="2">Urdbean</strain>
    </source>
</reference>
<evidence type="ECO:0000256" key="1">
    <source>
        <dbReference type="SAM" id="MobiDB-lite"/>
    </source>
</evidence>
<accession>A0AAQ3RHF1</accession>
<dbReference type="PANTHER" id="PTHR33257">
    <property type="entry name" value="OS05G0165500 PROTEIN"/>
    <property type="match status" value="1"/>
</dbReference>
<organism evidence="2 3">
    <name type="scientific">Vigna mungo</name>
    <name type="common">Black gram</name>
    <name type="synonym">Phaseolus mungo</name>
    <dbReference type="NCBI Taxonomy" id="3915"/>
    <lineage>
        <taxon>Eukaryota</taxon>
        <taxon>Viridiplantae</taxon>
        <taxon>Streptophyta</taxon>
        <taxon>Embryophyta</taxon>
        <taxon>Tracheophyta</taxon>
        <taxon>Spermatophyta</taxon>
        <taxon>Magnoliopsida</taxon>
        <taxon>eudicotyledons</taxon>
        <taxon>Gunneridae</taxon>
        <taxon>Pentapetalae</taxon>
        <taxon>rosids</taxon>
        <taxon>fabids</taxon>
        <taxon>Fabales</taxon>
        <taxon>Fabaceae</taxon>
        <taxon>Papilionoideae</taxon>
        <taxon>50 kb inversion clade</taxon>
        <taxon>NPAAA clade</taxon>
        <taxon>indigoferoid/millettioid clade</taxon>
        <taxon>Phaseoleae</taxon>
        <taxon>Vigna</taxon>
    </lineage>
</organism>
<keyword evidence="3" id="KW-1185">Reference proteome</keyword>
<evidence type="ECO:0000313" key="2">
    <source>
        <dbReference type="EMBL" id="WVY91855.1"/>
    </source>
</evidence>
<feature type="compositionally biased region" description="Polar residues" evidence="1">
    <location>
        <begin position="123"/>
        <end position="132"/>
    </location>
</feature>
<dbReference type="Proteomes" id="UP001374535">
    <property type="component" value="Chromosome 11"/>
</dbReference>
<feature type="region of interest" description="Disordered" evidence="1">
    <location>
        <begin position="1"/>
        <end position="23"/>
    </location>
</feature>
<feature type="compositionally biased region" description="Polar residues" evidence="1">
    <location>
        <begin position="99"/>
        <end position="109"/>
    </location>
</feature>
<proteinExistence type="predicted"/>
<feature type="compositionally biased region" description="Polar residues" evidence="1">
    <location>
        <begin position="1"/>
        <end position="16"/>
    </location>
</feature>
<gene>
    <name evidence="2" type="ORF">V8G54_037369</name>
</gene>
<evidence type="ECO:0000313" key="3">
    <source>
        <dbReference type="Proteomes" id="UP001374535"/>
    </source>
</evidence>
<dbReference type="EMBL" id="CP144690">
    <property type="protein sequence ID" value="WVY91855.1"/>
    <property type="molecule type" value="Genomic_DNA"/>
</dbReference>
<feature type="compositionally biased region" description="Low complexity" evidence="1">
    <location>
        <begin position="133"/>
        <end position="159"/>
    </location>
</feature>
<feature type="region of interest" description="Disordered" evidence="1">
    <location>
        <begin position="68"/>
        <end position="173"/>
    </location>
</feature>